<evidence type="ECO:0000256" key="3">
    <source>
        <dbReference type="ARBA" id="ARBA00023015"/>
    </source>
</evidence>
<feature type="compositionally biased region" description="Low complexity" evidence="9">
    <location>
        <begin position="90"/>
        <end position="106"/>
    </location>
</feature>
<comment type="subcellular location">
    <subcellularLocation>
        <location evidence="1">Nucleus</location>
    </subcellularLocation>
</comment>
<dbReference type="PANTHER" id="PTHR46714:SF6">
    <property type="entry name" value="TRANSCRIPTIONAL ACTIVATOR HAC1"/>
    <property type="match status" value="1"/>
</dbReference>
<comment type="caution">
    <text evidence="11">The sequence shown here is derived from an EMBL/GenBank/DDBJ whole genome shotgun (WGS) entry which is preliminary data.</text>
</comment>
<dbReference type="InterPro" id="IPR044280">
    <property type="entry name" value="Hac1/HY5"/>
</dbReference>
<keyword evidence="6" id="KW-0834">Unfolded protein response</keyword>
<evidence type="ECO:0000256" key="5">
    <source>
        <dbReference type="ARBA" id="ARBA00023163"/>
    </source>
</evidence>
<feature type="region of interest" description="Disordered" evidence="9">
    <location>
        <begin position="61"/>
        <end position="106"/>
    </location>
</feature>
<dbReference type="Gene3D" id="1.20.5.170">
    <property type="match status" value="1"/>
</dbReference>
<evidence type="ECO:0000259" key="10">
    <source>
        <dbReference type="PROSITE" id="PS50217"/>
    </source>
</evidence>
<reference evidence="11" key="1">
    <citation type="submission" date="2020-01" db="EMBL/GenBank/DDBJ databases">
        <title>Genome Sequencing of Three Apophysomyces-Like Fungal Strains Confirms a Novel Fungal Genus in the Mucoromycota with divergent Burkholderia-like Endosymbiotic Bacteria.</title>
        <authorList>
            <person name="Stajich J.E."/>
            <person name="Macias A.M."/>
            <person name="Carter-House D."/>
            <person name="Lovett B."/>
            <person name="Kasson L.R."/>
            <person name="Berry K."/>
            <person name="Grigoriev I."/>
            <person name="Chang Y."/>
            <person name="Spatafora J."/>
            <person name="Kasson M.T."/>
        </authorList>
    </citation>
    <scope>NUCLEOTIDE SEQUENCE</scope>
    <source>
        <strain evidence="11">NRRL A-21654</strain>
    </source>
</reference>
<dbReference type="GO" id="GO:0006986">
    <property type="term" value="P:response to unfolded protein"/>
    <property type="evidence" value="ECO:0007669"/>
    <property type="project" value="UniProtKB-KW"/>
</dbReference>
<feature type="region of interest" description="Disordered" evidence="9">
    <location>
        <begin position="326"/>
        <end position="350"/>
    </location>
</feature>
<dbReference type="GO" id="GO:0045944">
    <property type="term" value="P:positive regulation of transcription by RNA polymerase II"/>
    <property type="evidence" value="ECO:0007669"/>
    <property type="project" value="InterPro"/>
</dbReference>
<dbReference type="SUPFAM" id="SSF57959">
    <property type="entry name" value="Leucine zipper domain"/>
    <property type="match status" value="1"/>
</dbReference>
<protein>
    <recommendedName>
        <fullName evidence="10">BZIP domain-containing protein</fullName>
    </recommendedName>
</protein>
<evidence type="ECO:0000256" key="6">
    <source>
        <dbReference type="ARBA" id="ARBA00023230"/>
    </source>
</evidence>
<dbReference type="PANTHER" id="PTHR46714">
    <property type="entry name" value="TRANSCRIPTIONAL ACTIVATOR HAC1"/>
    <property type="match status" value="1"/>
</dbReference>
<keyword evidence="12" id="KW-1185">Reference proteome</keyword>
<dbReference type="GO" id="GO:0000981">
    <property type="term" value="F:DNA-binding transcription factor activity, RNA polymerase II-specific"/>
    <property type="evidence" value="ECO:0007669"/>
    <property type="project" value="InterPro"/>
</dbReference>
<dbReference type="EMBL" id="JABAYA010000040">
    <property type="protein sequence ID" value="KAF7728260.1"/>
    <property type="molecule type" value="Genomic_DNA"/>
</dbReference>
<dbReference type="OrthoDB" id="5571888at2759"/>
<dbReference type="AlphaFoldDB" id="A0A8H7BNI6"/>
<evidence type="ECO:0000256" key="9">
    <source>
        <dbReference type="SAM" id="MobiDB-lite"/>
    </source>
</evidence>
<gene>
    <name evidence="11" type="ORF">EC973_006434</name>
</gene>
<dbReference type="GO" id="GO:0003677">
    <property type="term" value="F:DNA binding"/>
    <property type="evidence" value="ECO:0007669"/>
    <property type="project" value="UniProtKB-KW"/>
</dbReference>
<evidence type="ECO:0000256" key="7">
    <source>
        <dbReference type="ARBA" id="ARBA00023242"/>
    </source>
</evidence>
<comment type="similarity">
    <text evidence="2">Belongs to the bZIP family.</text>
</comment>
<evidence type="ECO:0000256" key="1">
    <source>
        <dbReference type="ARBA" id="ARBA00004123"/>
    </source>
</evidence>
<dbReference type="PROSITE" id="PS00036">
    <property type="entry name" value="BZIP_BASIC"/>
    <property type="match status" value="1"/>
</dbReference>
<keyword evidence="7" id="KW-0539">Nucleus</keyword>
<feature type="coiled-coil region" evidence="8">
    <location>
        <begin position="268"/>
        <end position="316"/>
    </location>
</feature>
<dbReference type="SMART" id="SM00338">
    <property type="entry name" value="BRLZ"/>
    <property type="match status" value="1"/>
</dbReference>
<organism evidence="11 12">
    <name type="scientific">Apophysomyces ossiformis</name>
    <dbReference type="NCBI Taxonomy" id="679940"/>
    <lineage>
        <taxon>Eukaryota</taxon>
        <taxon>Fungi</taxon>
        <taxon>Fungi incertae sedis</taxon>
        <taxon>Mucoromycota</taxon>
        <taxon>Mucoromycotina</taxon>
        <taxon>Mucoromycetes</taxon>
        <taxon>Mucorales</taxon>
        <taxon>Mucorineae</taxon>
        <taxon>Mucoraceae</taxon>
        <taxon>Apophysomyces</taxon>
    </lineage>
</organism>
<accession>A0A8H7BNI6</accession>
<feature type="domain" description="BZIP" evidence="10">
    <location>
        <begin position="246"/>
        <end position="306"/>
    </location>
</feature>
<evidence type="ECO:0000256" key="2">
    <source>
        <dbReference type="ARBA" id="ARBA00007163"/>
    </source>
</evidence>
<evidence type="ECO:0000313" key="11">
    <source>
        <dbReference type="EMBL" id="KAF7728260.1"/>
    </source>
</evidence>
<keyword evidence="3" id="KW-0805">Transcription regulation</keyword>
<dbReference type="PROSITE" id="PS50217">
    <property type="entry name" value="BZIP"/>
    <property type="match status" value="1"/>
</dbReference>
<evidence type="ECO:0000256" key="8">
    <source>
        <dbReference type="SAM" id="Coils"/>
    </source>
</evidence>
<evidence type="ECO:0000313" key="12">
    <source>
        <dbReference type="Proteomes" id="UP000605846"/>
    </source>
</evidence>
<dbReference type="Proteomes" id="UP000605846">
    <property type="component" value="Unassembled WGS sequence"/>
</dbReference>
<dbReference type="InterPro" id="IPR004827">
    <property type="entry name" value="bZIP"/>
</dbReference>
<proteinExistence type="inferred from homology"/>
<evidence type="ECO:0000256" key="4">
    <source>
        <dbReference type="ARBA" id="ARBA00023125"/>
    </source>
</evidence>
<feature type="compositionally biased region" description="Low complexity" evidence="9">
    <location>
        <begin position="126"/>
        <end position="158"/>
    </location>
</feature>
<dbReference type="CDD" id="cd14810">
    <property type="entry name" value="bZIP_u1"/>
    <property type="match status" value="1"/>
</dbReference>
<keyword evidence="4" id="KW-0238">DNA-binding</keyword>
<dbReference type="Pfam" id="PF00170">
    <property type="entry name" value="bZIP_1"/>
    <property type="match status" value="1"/>
</dbReference>
<feature type="region of interest" description="Disordered" evidence="9">
    <location>
        <begin position="1"/>
        <end position="26"/>
    </location>
</feature>
<dbReference type="InterPro" id="IPR046347">
    <property type="entry name" value="bZIP_sf"/>
</dbReference>
<feature type="region of interest" description="Disordered" evidence="9">
    <location>
        <begin position="126"/>
        <end position="169"/>
    </location>
</feature>
<keyword evidence="5" id="KW-0804">Transcription</keyword>
<keyword evidence="8" id="KW-0175">Coiled coil</keyword>
<dbReference type="GO" id="GO:0005634">
    <property type="term" value="C:nucleus"/>
    <property type="evidence" value="ECO:0007669"/>
    <property type="project" value="UniProtKB-SubCell"/>
</dbReference>
<sequence>MEFEDIVDMDWLNTHTTTGDSTPLKDDPYGVLPTDYASDYYHYSHFDQPLLNDPLSSTAPLPITPISHPSDTLSESKPEPALGSQDEALQPKMEQQQQPQQTTMTTEQIRQLIELAKIHLALREQQQQQQLQPTSMPHSSSQQQQQQQQQQQHHQQQQEPLPPQKPNEVVAPWSMSAETVAAAPLLFTPAATMDPLPETVAPESLIKSENVKKLSRRESTVSTEEPMSLEAYAETDGIDIKRLTPKERRQLRNKISARNFRVRRKEYITTLEAQVDEHKKNADDLKERLGKVEEENKQLRTEVDTLRRQNQLLLQQQKVVAVAASSSTDLVRTPSSPRSPLPKPNLNKDISARGSKATETYRQDHCILVSNAVMPAWNIDRILRLSSLDDRPAAFPDEQTTLHIAGHLLSCFVQLAMTPTRSTTTTAIDEPCSTAPLLPDERDFSSDVKKSSGYLEDLYDVLIMTALITNVKSGSVTDKSFWWWGSTSFHSA</sequence>
<name>A0A8H7BNI6_9FUNG</name>